<dbReference type="PRINTS" id="PR00110">
    <property type="entry name" value="ALPHAAMYLASE"/>
</dbReference>
<feature type="chain" id="PRO_5045166563" description="Alpha-amylase" evidence="6">
    <location>
        <begin position="23"/>
        <end position="508"/>
    </location>
</feature>
<comment type="similarity">
    <text evidence="1 4">Belongs to the glycosyl hydrolase 13 family.</text>
</comment>
<evidence type="ECO:0000256" key="1">
    <source>
        <dbReference type="ARBA" id="ARBA00008061"/>
    </source>
</evidence>
<dbReference type="SMART" id="SM00642">
    <property type="entry name" value="Aamy"/>
    <property type="match status" value="1"/>
</dbReference>
<dbReference type="InterPro" id="IPR006047">
    <property type="entry name" value="GH13_cat_dom"/>
</dbReference>
<dbReference type="Proteomes" id="UP001296943">
    <property type="component" value="Unassembled WGS sequence"/>
</dbReference>
<dbReference type="EC" id="3.2.1.1" evidence="5"/>
<reference evidence="8 9" key="1">
    <citation type="submission" date="2021-01" db="EMBL/GenBank/DDBJ databases">
        <title>Genomic Encyclopedia of Type Strains, Phase IV (KMG-IV): sequencing the most valuable type-strain genomes for metagenomic binning, comparative biology and taxonomic classification.</title>
        <authorList>
            <person name="Goeker M."/>
        </authorList>
    </citation>
    <scope>NUCLEOTIDE SEQUENCE [LARGE SCALE GENOMIC DNA]</scope>
    <source>
        <strain evidence="8 9">DSM 23711</strain>
    </source>
</reference>
<keyword evidence="5" id="KW-0119">Carbohydrate metabolism</keyword>
<accession>A0ABS2MY63</accession>
<dbReference type="Pfam" id="PF23915">
    <property type="entry name" value="SusG_C"/>
    <property type="match status" value="1"/>
</dbReference>
<feature type="domain" description="Glycosyl hydrolase family 13 catalytic" evidence="7">
    <location>
        <begin position="44"/>
        <end position="428"/>
    </location>
</feature>
<dbReference type="EMBL" id="JAFBDR010000005">
    <property type="protein sequence ID" value="MBM7570829.1"/>
    <property type="molecule type" value="Genomic_DNA"/>
</dbReference>
<keyword evidence="3 5" id="KW-0326">Glycosidase</keyword>
<proteinExistence type="inferred from homology"/>
<dbReference type="InterPro" id="IPR006046">
    <property type="entry name" value="Alpha_amylase"/>
</dbReference>
<dbReference type="InterPro" id="IPR045857">
    <property type="entry name" value="O16G_dom_2"/>
</dbReference>
<name>A0ABS2MY63_9BACI</name>
<dbReference type="GO" id="GO:0016798">
    <property type="term" value="F:hydrolase activity, acting on glycosyl bonds"/>
    <property type="evidence" value="ECO:0007669"/>
    <property type="project" value="UniProtKB-KW"/>
</dbReference>
<protein>
    <recommendedName>
        <fullName evidence="5">Alpha-amylase</fullName>
        <ecNumber evidence="5">3.2.1.1</ecNumber>
    </recommendedName>
</protein>
<organism evidence="8 9">
    <name type="scientific">Aquibacillus albus</name>
    <dbReference type="NCBI Taxonomy" id="1168171"/>
    <lineage>
        <taxon>Bacteria</taxon>
        <taxon>Bacillati</taxon>
        <taxon>Bacillota</taxon>
        <taxon>Bacilli</taxon>
        <taxon>Bacillales</taxon>
        <taxon>Bacillaceae</taxon>
        <taxon>Aquibacillus</taxon>
    </lineage>
</organism>
<keyword evidence="2 5" id="KW-0378">Hydrolase</keyword>
<comment type="catalytic activity">
    <reaction evidence="5">
        <text>Endohydrolysis of (1-&gt;4)-alpha-D-glucosidic linkages in polysaccharides containing three or more (1-&gt;4)-alpha-linked D-glucose units.</text>
        <dbReference type="EC" id="3.2.1.1"/>
    </reaction>
</comment>
<evidence type="ECO:0000256" key="6">
    <source>
        <dbReference type="SAM" id="SignalP"/>
    </source>
</evidence>
<dbReference type="PANTHER" id="PTHR10357:SF179">
    <property type="entry name" value="NEUTRAL AND BASIC AMINO ACID TRANSPORT PROTEIN RBAT"/>
    <property type="match status" value="1"/>
</dbReference>
<evidence type="ECO:0000256" key="2">
    <source>
        <dbReference type="ARBA" id="ARBA00022801"/>
    </source>
</evidence>
<dbReference type="Gene3D" id="3.20.20.80">
    <property type="entry name" value="Glycosidases"/>
    <property type="match status" value="1"/>
</dbReference>
<dbReference type="InterPro" id="IPR056300">
    <property type="entry name" value="SusG-like_C"/>
</dbReference>
<evidence type="ECO:0000313" key="8">
    <source>
        <dbReference type="EMBL" id="MBM7570829.1"/>
    </source>
</evidence>
<dbReference type="Gene3D" id="3.90.400.10">
    <property type="entry name" value="Oligo-1,6-glucosidase, Domain 2"/>
    <property type="match status" value="1"/>
</dbReference>
<dbReference type="InterPro" id="IPR013780">
    <property type="entry name" value="Glyco_hydro_b"/>
</dbReference>
<dbReference type="PANTHER" id="PTHR10357">
    <property type="entry name" value="ALPHA-AMYLASE FAMILY MEMBER"/>
    <property type="match status" value="1"/>
</dbReference>
<evidence type="ECO:0000256" key="5">
    <source>
        <dbReference type="RuleBase" id="RU361134"/>
    </source>
</evidence>
<dbReference type="CDD" id="cd11316">
    <property type="entry name" value="AmyAc_bac2_AmyA"/>
    <property type="match status" value="1"/>
</dbReference>
<evidence type="ECO:0000256" key="4">
    <source>
        <dbReference type="RuleBase" id="RU003615"/>
    </source>
</evidence>
<dbReference type="SUPFAM" id="SSF51445">
    <property type="entry name" value="(Trans)glycosidases"/>
    <property type="match status" value="1"/>
</dbReference>
<feature type="signal peptide" evidence="6">
    <location>
        <begin position="1"/>
        <end position="22"/>
    </location>
</feature>
<keyword evidence="9" id="KW-1185">Reference proteome</keyword>
<evidence type="ECO:0000256" key="3">
    <source>
        <dbReference type="ARBA" id="ARBA00023295"/>
    </source>
</evidence>
<dbReference type="SUPFAM" id="SSF51011">
    <property type="entry name" value="Glycosyl hydrolase domain"/>
    <property type="match status" value="1"/>
</dbReference>
<keyword evidence="6" id="KW-0732">Signal</keyword>
<evidence type="ECO:0000259" key="7">
    <source>
        <dbReference type="SMART" id="SM00642"/>
    </source>
</evidence>
<sequence length="508" mass="58344">MKKHMCAILLLIITILSGCSSMSPSESTKEKELLSSPPHGVYYEIFVRSFYDSDDDGIGDLNGVTEKLDYLSDLGIEGIWLMPINKSPSYHGYDVTDYKSIDPDYGSSEDFKTLVEEAHERDIKILMDLVVNHTSKRHPWFEDASSSEESPYRDWYIWANDETNTTERGEWSQTLWHGSSGNKYYGVFWQGMPDLNFDNPEVREEMIDIGEYWLEEYNIDGYRLDAAKHIFDSEEKNHEWWREFNSAMKDINENALLVGEVWDSATIVGPYLDGGLDSTFNFDLSANILNSVKNESDGIVSSLTRTRSYFNDVSDEYIDSTFITNHDMNRVMSELNGDVEQAKMAASILLTLPGNPFIYYGEEIGMEGQKPDENIREPMIWSVDKEKEGQASWMIAKHNKDREAISVEAQMEDDNSLLNHYKKLIHTRRSTEILIEGEIEKSDFREDGILTFKRTLDDQSLLVIHNLSDEEKQISLGQEYEQFFSTNDEVSLESSDIIIPGKTTTILE</sequence>
<dbReference type="PROSITE" id="PS51257">
    <property type="entry name" value="PROKAR_LIPOPROTEIN"/>
    <property type="match status" value="1"/>
</dbReference>
<dbReference type="RefSeq" id="WP_204498241.1">
    <property type="nucleotide sequence ID" value="NZ_JAFBDR010000005.1"/>
</dbReference>
<dbReference type="Pfam" id="PF00128">
    <property type="entry name" value="Alpha-amylase"/>
    <property type="match status" value="1"/>
</dbReference>
<dbReference type="Gene3D" id="2.60.40.1180">
    <property type="entry name" value="Golgi alpha-mannosidase II"/>
    <property type="match status" value="1"/>
</dbReference>
<gene>
    <name evidence="8" type="ORF">JOC48_001307</name>
</gene>
<dbReference type="InterPro" id="IPR017853">
    <property type="entry name" value="GH"/>
</dbReference>
<comment type="caution">
    <text evidence="8">The sequence shown here is derived from an EMBL/GenBank/DDBJ whole genome shotgun (WGS) entry which is preliminary data.</text>
</comment>
<evidence type="ECO:0000313" key="9">
    <source>
        <dbReference type="Proteomes" id="UP001296943"/>
    </source>
</evidence>